<name>A0A7R8ZUK3_9CRUS</name>
<dbReference type="Gene3D" id="3.50.50.60">
    <property type="entry name" value="FAD/NAD(P)-binding domain"/>
    <property type="match status" value="2"/>
</dbReference>
<feature type="domain" description="FAD/NAD(P)-binding" evidence="1">
    <location>
        <begin position="57"/>
        <end position="373"/>
    </location>
</feature>
<dbReference type="InterPro" id="IPR023753">
    <property type="entry name" value="FAD/NAD-binding_dom"/>
</dbReference>
<dbReference type="EMBL" id="OB664358">
    <property type="protein sequence ID" value="CAD7232196.1"/>
    <property type="molecule type" value="Genomic_DNA"/>
</dbReference>
<protein>
    <recommendedName>
        <fullName evidence="1">FAD/NAD(P)-binding domain-containing protein</fullName>
    </recommendedName>
</protein>
<evidence type="ECO:0000313" key="2">
    <source>
        <dbReference type="EMBL" id="CAD7232196.1"/>
    </source>
</evidence>
<dbReference type="Pfam" id="PF07992">
    <property type="entry name" value="Pyr_redox_2"/>
    <property type="match status" value="1"/>
</dbReference>
<dbReference type="GO" id="GO:0016639">
    <property type="term" value="F:oxidoreductase activity, acting on the CH-NH2 group of donors, NAD or NADP as acceptor"/>
    <property type="evidence" value="ECO:0007669"/>
    <property type="project" value="InterPro"/>
</dbReference>
<evidence type="ECO:0000259" key="1">
    <source>
        <dbReference type="Pfam" id="PF07992"/>
    </source>
</evidence>
<dbReference type="InterPro" id="IPR006005">
    <property type="entry name" value="Glut_synth_ssu1"/>
</dbReference>
<dbReference type="SUPFAM" id="SSF51971">
    <property type="entry name" value="Nucleotide-binding domain"/>
    <property type="match status" value="2"/>
</dbReference>
<sequence>MGDVQGFIKYKKYDFNKESVESRIKHWNEFTIPLPEDELKAQGWIEANPPSFRTGKKIAIVGSGPAGLACADELNKKSHSVTVYEKNEVIGGLLTLGIPNFKLDKNIVQRRVNLMKAEGVEFKTNTEIGKDILLSELLEKYDAIVLSGGAEQPRDLSVEGRNLNGIYFAMEYLTQQNRANMGQTFNGSRISAKDKNVIVIGGGDTGSDCIGTANRQGAKSVTNLELLSKPPIERSNENPWPQWALVERTSTSHEEGCEKIFGVMTKKFTGENGDVKKLHGIELKFGDKDPITGMRPMNQVLGSEFELDADLVLLAMGFTGPVKNKLIGELDIDLDERSNIKTDENRMTNIPGIFAAGDMRRGQSLVVWAINEGREAAKHVDKYITV</sequence>
<dbReference type="InterPro" id="IPR036188">
    <property type="entry name" value="FAD/NAD-bd_sf"/>
</dbReference>
<dbReference type="PANTHER" id="PTHR43100:SF1">
    <property type="entry name" value="GLUTAMATE SYNTHASE [NADPH] SMALL CHAIN"/>
    <property type="match status" value="1"/>
</dbReference>
<accession>A0A7R8ZUK3</accession>
<organism evidence="2">
    <name type="scientific">Cyprideis torosa</name>
    <dbReference type="NCBI Taxonomy" id="163714"/>
    <lineage>
        <taxon>Eukaryota</taxon>
        <taxon>Metazoa</taxon>
        <taxon>Ecdysozoa</taxon>
        <taxon>Arthropoda</taxon>
        <taxon>Crustacea</taxon>
        <taxon>Oligostraca</taxon>
        <taxon>Ostracoda</taxon>
        <taxon>Podocopa</taxon>
        <taxon>Podocopida</taxon>
        <taxon>Cytherocopina</taxon>
        <taxon>Cytheroidea</taxon>
        <taxon>Cytherideidae</taxon>
        <taxon>Cyprideis</taxon>
    </lineage>
</organism>
<dbReference type="NCBIfam" id="TIGR01317">
    <property type="entry name" value="GOGAT_sm_gam"/>
    <property type="match status" value="1"/>
</dbReference>
<dbReference type="GO" id="GO:0006537">
    <property type="term" value="P:glutamate biosynthetic process"/>
    <property type="evidence" value="ECO:0007669"/>
    <property type="project" value="InterPro"/>
</dbReference>
<gene>
    <name evidence="2" type="ORF">CTOB1V02_LOCUS10037</name>
</gene>
<dbReference type="OrthoDB" id="6334767at2759"/>
<dbReference type="AlphaFoldDB" id="A0A7R8ZUK3"/>
<dbReference type="PANTHER" id="PTHR43100">
    <property type="entry name" value="GLUTAMATE SYNTHASE [NADPH] SMALL CHAIN"/>
    <property type="match status" value="1"/>
</dbReference>
<dbReference type="PRINTS" id="PR00419">
    <property type="entry name" value="ADXRDTASE"/>
</dbReference>
<proteinExistence type="predicted"/>
<reference evidence="2" key="1">
    <citation type="submission" date="2020-11" db="EMBL/GenBank/DDBJ databases">
        <authorList>
            <person name="Tran Van P."/>
        </authorList>
    </citation>
    <scope>NUCLEOTIDE SEQUENCE</scope>
</reference>
<dbReference type="InterPro" id="IPR051394">
    <property type="entry name" value="Glutamate_Synthase"/>
</dbReference>